<evidence type="ECO:0000313" key="2">
    <source>
        <dbReference type="Proteomes" id="UP001203297"/>
    </source>
</evidence>
<accession>A0AAD4QJ95</accession>
<evidence type="ECO:0000313" key="1">
    <source>
        <dbReference type="EMBL" id="KAI0291223.1"/>
    </source>
</evidence>
<sequence>MADSALWTGEPRAITCPFIIFAQACVWYGGLVLDPGRRGSIHETESKRQPSARRVFVLSPRSWFEPGVVYSLHENIIGTQNKISEREIDFQFGSSQSTCRCELWQLVAQGTQCRRPETKESDYVSGGRRCNAISGGRGEFLDFCHDTSKPCPTSDLLSQPPTSMFPPDLP</sequence>
<dbReference type="AlphaFoldDB" id="A0AAD4QJ95"/>
<dbReference type="Proteomes" id="UP001203297">
    <property type="component" value="Unassembled WGS sequence"/>
</dbReference>
<gene>
    <name evidence="1" type="ORF">B0F90DRAFT_386457</name>
</gene>
<protein>
    <submittedName>
        <fullName evidence="1">Uncharacterized protein</fullName>
    </submittedName>
</protein>
<proteinExistence type="predicted"/>
<reference evidence="1" key="1">
    <citation type="journal article" date="2022" name="New Phytol.">
        <title>Evolutionary transition to the ectomycorrhizal habit in the genomes of a hyperdiverse lineage of mushroom-forming fungi.</title>
        <authorList>
            <person name="Looney B."/>
            <person name="Miyauchi S."/>
            <person name="Morin E."/>
            <person name="Drula E."/>
            <person name="Courty P.E."/>
            <person name="Kohler A."/>
            <person name="Kuo A."/>
            <person name="LaButti K."/>
            <person name="Pangilinan J."/>
            <person name="Lipzen A."/>
            <person name="Riley R."/>
            <person name="Andreopoulos W."/>
            <person name="He G."/>
            <person name="Johnson J."/>
            <person name="Nolan M."/>
            <person name="Tritt A."/>
            <person name="Barry K.W."/>
            <person name="Grigoriev I.V."/>
            <person name="Nagy L.G."/>
            <person name="Hibbett D."/>
            <person name="Henrissat B."/>
            <person name="Matheny P.B."/>
            <person name="Labbe J."/>
            <person name="Martin F.M."/>
        </authorList>
    </citation>
    <scope>NUCLEOTIDE SEQUENCE</scope>
    <source>
        <strain evidence="1">BPL690</strain>
    </source>
</reference>
<comment type="caution">
    <text evidence="1">The sequence shown here is derived from an EMBL/GenBank/DDBJ whole genome shotgun (WGS) entry which is preliminary data.</text>
</comment>
<keyword evidence="2" id="KW-1185">Reference proteome</keyword>
<dbReference type="EMBL" id="WTXG01000166">
    <property type="protein sequence ID" value="KAI0291223.1"/>
    <property type="molecule type" value="Genomic_DNA"/>
</dbReference>
<name>A0AAD4QJ95_9AGAM</name>
<organism evidence="1 2">
    <name type="scientific">Multifurca ochricompacta</name>
    <dbReference type="NCBI Taxonomy" id="376703"/>
    <lineage>
        <taxon>Eukaryota</taxon>
        <taxon>Fungi</taxon>
        <taxon>Dikarya</taxon>
        <taxon>Basidiomycota</taxon>
        <taxon>Agaricomycotina</taxon>
        <taxon>Agaricomycetes</taxon>
        <taxon>Russulales</taxon>
        <taxon>Russulaceae</taxon>
        <taxon>Multifurca</taxon>
    </lineage>
</organism>